<dbReference type="EMBL" id="BMZO01000003">
    <property type="protein sequence ID" value="GHC66437.1"/>
    <property type="molecule type" value="Genomic_DNA"/>
</dbReference>
<sequence length="302" mass="33477">MAAGEGGVKTERSMRKIVFLGAGYSARTYARLYGGGHRLIGTTRDEARFELLEQAGIAPLVFDGRTLSGELRSALEEATDLVISASPDEQGDPVLRLIAELALPKLQWIGYLSTIGVYGDFDGEWVSEESEPRSPAQRGQWRLLAERSWQAFGNMRGASCAVLRLGGIYGPGRNSFVKLAEAKAHRIVKPGQVFNRTHVADIAGALDFLMQKRESGIFNVVDDEPSPPQDVVAFAADLMDVEAPEEIAFDVAGLSPAARKFYGENRRVSNAKLRGLGYMFRYPNFRIALLRLWQDDEWHARW</sequence>
<evidence type="ECO:0000256" key="1">
    <source>
        <dbReference type="ARBA" id="ARBA00023027"/>
    </source>
</evidence>
<dbReference type="Gene3D" id="3.40.50.720">
    <property type="entry name" value="NAD(P)-binding Rossmann-like Domain"/>
    <property type="match status" value="1"/>
</dbReference>
<accession>A0A8J3DNH7</accession>
<keyword evidence="3" id="KW-1185">Reference proteome</keyword>
<gene>
    <name evidence="2" type="ORF">GCM10010136_09520</name>
</gene>
<evidence type="ECO:0000313" key="3">
    <source>
        <dbReference type="Proteomes" id="UP000641137"/>
    </source>
</evidence>
<proteinExistence type="predicted"/>
<protein>
    <submittedName>
        <fullName evidence="2">NAD(P)-dependent oxidoreductase</fullName>
    </submittedName>
</protein>
<evidence type="ECO:0000313" key="2">
    <source>
        <dbReference type="EMBL" id="GHC66437.1"/>
    </source>
</evidence>
<reference evidence="2" key="1">
    <citation type="journal article" date="2014" name="Int. J. Syst. Evol. Microbiol.">
        <title>Complete genome sequence of Corynebacterium casei LMG S-19264T (=DSM 44701T), isolated from a smear-ripened cheese.</title>
        <authorList>
            <consortium name="US DOE Joint Genome Institute (JGI-PGF)"/>
            <person name="Walter F."/>
            <person name="Albersmeier A."/>
            <person name="Kalinowski J."/>
            <person name="Ruckert C."/>
        </authorList>
    </citation>
    <scope>NUCLEOTIDE SEQUENCE</scope>
    <source>
        <strain evidence="2">KCTC 42097</strain>
    </source>
</reference>
<dbReference type="CDD" id="cd05266">
    <property type="entry name" value="SDR_a4"/>
    <property type="match status" value="1"/>
</dbReference>
<dbReference type="PANTHER" id="PTHR43574">
    <property type="entry name" value="EPIMERASE-RELATED"/>
    <property type="match status" value="1"/>
</dbReference>
<reference evidence="2" key="2">
    <citation type="submission" date="2020-09" db="EMBL/GenBank/DDBJ databases">
        <authorList>
            <person name="Sun Q."/>
            <person name="Kim S."/>
        </authorList>
    </citation>
    <scope>NUCLEOTIDE SEQUENCE</scope>
    <source>
        <strain evidence="2">KCTC 42097</strain>
    </source>
</reference>
<dbReference type="InterPro" id="IPR036291">
    <property type="entry name" value="NAD(P)-bd_dom_sf"/>
</dbReference>
<name>A0A8J3DNH7_9HYPH</name>
<keyword evidence="1" id="KW-0520">NAD</keyword>
<dbReference type="Proteomes" id="UP000641137">
    <property type="component" value="Unassembled WGS sequence"/>
</dbReference>
<comment type="caution">
    <text evidence="2">The sequence shown here is derived from an EMBL/GenBank/DDBJ whole genome shotgun (WGS) entry which is preliminary data.</text>
</comment>
<organism evidence="2 3">
    <name type="scientific">Limoniibacter endophyticus</name>
    <dbReference type="NCBI Taxonomy" id="1565040"/>
    <lineage>
        <taxon>Bacteria</taxon>
        <taxon>Pseudomonadati</taxon>
        <taxon>Pseudomonadota</taxon>
        <taxon>Alphaproteobacteria</taxon>
        <taxon>Hyphomicrobiales</taxon>
        <taxon>Bartonellaceae</taxon>
        <taxon>Limoniibacter</taxon>
    </lineage>
</organism>
<dbReference type="AlphaFoldDB" id="A0A8J3DNH7"/>
<dbReference type="SUPFAM" id="SSF51735">
    <property type="entry name" value="NAD(P)-binding Rossmann-fold domains"/>
    <property type="match status" value="1"/>
</dbReference>